<dbReference type="OrthoDB" id="6692273at2"/>
<gene>
    <name evidence="1" type="ORF">ATL17_2998</name>
</gene>
<name>A0A4R6VFV9_9HYPH</name>
<sequence>MADPTISYPPDCNNSPKNQLMVDFCLFILGAGHPSLGEIVEADAVWQQQVDHLVKGHDDIIAAAKARDLPKDIEIFNVATHGKVGFVDGVCQTEQSRFGFCFKVVFKSAAAKRVSKIVSY</sequence>
<protein>
    <recommendedName>
        <fullName evidence="3">SnoaL-like protein</fullName>
    </recommendedName>
</protein>
<dbReference type="RefSeq" id="WP_133573575.1">
    <property type="nucleotide sequence ID" value="NZ_SNYR01000003.1"/>
</dbReference>
<organism evidence="1 2">
    <name type="scientific">Maritalea mobilis</name>
    <dbReference type="NCBI Taxonomy" id="483324"/>
    <lineage>
        <taxon>Bacteria</taxon>
        <taxon>Pseudomonadati</taxon>
        <taxon>Pseudomonadota</taxon>
        <taxon>Alphaproteobacteria</taxon>
        <taxon>Hyphomicrobiales</taxon>
        <taxon>Devosiaceae</taxon>
        <taxon>Maritalea</taxon>
    </lineage>
</organism>
<proteinExistence type="predicted"/>
<keyword evidence="2" id="KW-1185">Reference proteome</keyword>
<dbReference type="AlphaFoldDB" id="A0A4R6VFV9"/>
<evidence type="ECO:0000313" key="2">
    <source>
        <dbReference type="Proteomes" id="UP000295391"/>
    </source>
</evidence>
<evidence type="ECO:0008006" key="3">
    <source>
        <dbReference type="Google" id="ProtNLM"/>
    </source>
</evidence>
<reference evidence="1 2" key="1">
    <citation type="submission" date="2019-03" db="EMBL/GenBank/DDBJ databases">
        <title>Genomic Encyclopedia of Type Strains, Phase III (KMG-III): the genomes of soil and plant-associated and newly described type strains.</title>
        <authorList>
            <person name="Whitman W."/>
        </authorList>
    </citation>
    <scope>NUCLEOTIDE SEQUENCE [LARGE SCALE GENOMIC DNA]</scope>
    <source>
        <strain evidence="1 2">CGMCC 1.7002</strain>
    </source>
</reference>
<dbReference type="Proteomes" id="UP000295391">
    <property type="component" value="Unassembled WGS sequence"/>
</dbReference>
<comment type="caution">
    <text evidence="1">The sequence shown here is derived from an EMBL/GenBank/DDBJ whole genome shotgun (WGS) entry which is preliminary data.</text>
</comment>
<dbReference type="EMBL" id="SNYR01000003">
    <property type="protein sequence ID" value="TDQ61894.1"/>
    <property type="molecule type" value="Genomic_DNA"/>
</dbReference>
<evidence type="ECO:0000313" key="1">
    <source>
        <dbReference type="EMBL" id="TDQ61894.1"/>
    </source>
</evidence>
<accession>A0A4R6VFV9</accession>